<sequence length="514" mass="57438">MERSLPRLARKRQRSTGLAHGRQVRSYEAQNGNAGPRTQYKLGDIVQVRKCARQGKLAPRFFGQYRVIELGPNGVDTMHLAPDHTPHVLSPPSSLCSVSFSINLCRRRLYLLCISFSFSISVGYAVTIVVAMSFMEERALSEEALVPRGNLTLWQVYHPRLSPDLQRLAQFFCSRGVYAAAEIHVNGRADAIILAEDVGLQQRASAGVGRITVVVNFSGDLMAIPPCGHTRIKVALLLWVHNLQNEWTHLLTHQGDVITPIRAIKYNSLRLDRRCRRLLTQELTVPIAQLADDLDVSIVSQVDPRLVPHVTSRALSPYLQWSACVEGFPSRIPPSRLDYLDPLDMVDPAFYRPPYEDELEEIIREELAEGSSEEEEENPNEDEGEPAQQQEGEEDELLQTENKEEEEEEDNKQGSGDENDEEHTDEDPQLEIASVADLPISNDPTQDPEPPLPGDGDVAQMVGPSIRRPPSPPRHRRRSRFPSASLSLAARPVLRARRDEADRSSSSGSLSPTP</sequence>
<gene>
    <name evidence="3" type="ORF">CBR_g45539</name>
</gene>
<dbReference type="Proteomes" id="UP000265515">
    <property type="component" value="Unassembled WGS sequence"/>
</dbReference>
<organism evidence="3 4">
    <name type="scientific">Chara braunii</name>
    <name type="common">Braun's stonewort</name>
    <dbReference type="NCBI Taxonomy" id="69332"/>
    <lineage>
        <taxon>Eukaryota</taxon>
        <taxon>Viridiplantae</taxon>
        <taxon>Streptophyta</taxon>
        <taxon>Charophyceae</taxon>
        <taxon>Charales</taxon>
        <taxon>Characeae</taxon>
        <taxon>Chara</taxon>
    </lineage>
</organism>
<feature type="transmembrane region" description="Helical" evidence="2">
    <location>
        <begin position="109"/>
        <end position="135"/>
    </location>
</feature>
<dbReference type="AlphaFoldDB" id="A0A388LYS6"/>
<comment type="caution">
    <text evidence="3">The sequence shown here is derived from an EMBL/GenBank/DDBJ whole genome shotgun (WGS) entry which is preliminary data.</text>
</comment>
<name>A0A388LYS6_CHABU</name>
<keyword evidence="2" id="KW-0472">Membrane</keyword>
<accession>A0A388LYS6</accession>
<evidence type="ECO:0000256" key="1">
    <source>
        <dbReference type="SAM" id="MobiDB-lite"/>
    </source>
</evidence>
<feature type="region of interest" description="Disordered" evidence="1">
    <location>
        <begin position="368"/>
        <end position="514"/>
    </location>
</feature>
<keyword evidence="4" id="KW-1185">Reference proteome</keyword>
<keyword evidence="2" id="KW-1133">Transmembrane helix</keyword>
<reference evidence="3 4" key="1">
    <citation type="journal article" date="2018" name="Cell">
        <title>The Chara Genome: Secondary Complexity and Implications for Plant Terrestrialization.</title>
        <authorList>
            <person name="Nishiyama T."/>
            <person name="Sakayama H."/>
            <person name="Vries J.D."/>
            <person name="Buschmann H."/>
            <person name="Saint-Marcoux D."/>
            <person name="Ullrich K.K."/>
            <person name="Haas F.B."/>
            <person name="Vanderstraeten L."/>
            <person name="Becker D."/>
            <person name="Lang D."/>
            <person name="Vosolsobe S."/>
            <person name="Rombauts S."/>
            <person name="Wilhelmsson P.K.I."/>
            <person name="Janitza P."/>
            <person name="Kern R."/>
            <person name="Heyl A."/>
            <person name="Rumpler F."/>
            <person name="Villalobos L.I.A.C."/>
            <person name="Clay J.M."/>
            <person name="Skokan R."/>
            <person name="Toyoda A."/>
            <person name="Suzuki Y."/>
            <person name="Kagoshima H."/>
            <person name="Schijlen E."/>
            <person name="Tajeshwar N."/>
            <person name="Catarino B."/>
            <person name="Hetherington A.J."/>
            <person name="Saltykova A."/>
            <person name="Bonnot C."/>
            <person name="Breuninger H."/>
            <person name="Symeonidi A."/>
            <person name="Radhakrishnan G.V."/>
            <person name="Van Nieuwerburgh F."/>
            <person name="Deforce D."/>
            <person name="Chang C."/>
            <person name="Karol K.G."/>
            <person name="Hedrich R."/>
            <person name="Ulvskov P."/>
            <person name="Glockner G."/>
            <person name="Delwiche C.F."/>
            <person name="Petrasek J."/>
            <person name="Van de Peer Y."/>
            <person name="Friml J."/>
            <person name="Beilby M."/>
            <person name="Dolan L."/>
            <person name="Kohara Y."/>
            <person name="Sugano S."/>
            <person name="Fujiyama A."/>
            <person name="Delaux P.-M."/>
            <person name="Quint M."/>
            <person name="TheiBen G."/>
            <person name="Hagemann M."/>
            <person name="Harholt J."/>
            <person name="Dunand C."/>
            <person name="Zachgo S."/>
            <person name="Langdale J."/>
            <person name="Maumus F."/>
            <person name="Straeten D.V.D."/>
            <person name="Gould S.B."/>
            <person name="Rensing S.A."/>
        </authorList>
    </citation>
    <scope>NUCLEOTIDE SEQUENCE [LARGE SCALE GENOMIC DNA]</scope>
    <source>
        <strain evidence="3 4">S276</strain>
    </source>
</reference>
<feature type="region of interest" description="Disordered" evidence="1">
    <location>
        <begin position="1"/>
        <end position="23"/>
    </location>
</feature>
<keyword evidence="2" id="KW-0812">Transmembrane</keyword>
<evidence type="ECO:0000256" key="2">
    <source>
        <dbReference type="SAM" id="Phobius"/>
    </source>
</evidence>
<evidence type="ECO:0000313" key="4">
    <source>
        <dbReference type="Proteomes" id="UP000265515"/>
    </source>
</evidence>
<feature type="compositionally biased region" description="Acidic residues" evidence="1">
    <location>
        <begin position="417"/>
        <end position="429"/>
    </location>
</feature>
<feature type="compositionally biased region" description="Low complexity" evidence="1">
    <location>
        <begin position="504"/>
        <end position="514"/>
    </location>
</feature>
<dbReference type="EMBL" id="BFEA01000616">
    <property type="protein sequence ID" value="GBG87480.1"/>
    <property type="molecule type" value="Genomic_DNA"/>
</dbReference>
<dbReference type="Gramene" id="GBG87480">
    <property type="protein sequence ID" value="GBG87480"/>
    <property type="gene ID" value="CBR_g45539"/>
</dbReference>
<evidence type="ECO:0000313" key="3">
    <source>
        <dbReference type="EMBL" id="GBG87480.1"/>
    </source>
</evidence>
<protein>
    <submittedName>
        <fullName evidence="3">Uncharacterized protein</fullName>
    </submittedName>
</protein>
<proteinExistence type="predicted"/>
<feature type="compositionally biased region" description="Acidic residues" evidence="1">
    <location>
        <begin position="371"/>
        <end position="410"/>
    </location>
</feature>